<name>A0AAV1UXW4_9STRA</name>
<dbReference type="Proteomes" id="UP001162060">
    <property type="component" value="Unassembled WGS sequence"/>
</dbReference>
<organism evidence="11 12">
    <name type="scientific">Peronospora matthiolae</name>
    <dbReference type="NCBI Taxonomy" id="2874970"/>
    <lineage>
        <taxon>Eukaryota</taxon>
        <taxon>Sar</taxon>
        <taxon>Stramenopiles</taxon>
        <taxon>Oomycota</taxon>
        <taxon>Peronosporomycetes</taxon>
        <taxon>Peronosporales</taxon>
        <taxon>Peronosporaceae</taxon>
        <taxon>Peronospora</taxon>
    </lineage>
</organism>
<keyword evidence="9" id="KW-0233">DNA recombination</keyword>
<keyword evidence="2" id="KW-0479">Metal-binding</keyword>
<proteinExistence type="predicted"/>
<keyword evidence="8" id="KW-0548">Nucleotidyltransferase</keyword>
<dbReference type="InterPro" id="IPR001584">
    <property type="entry name" value="Integrase_cat-core"/>
</dbReference>
<dbReference type="GO" id="GO:0006310">
    <property type="term" value="P:DNA recombination"/>
    <property type="evidence" value="ECO:0007669"/>
    <property type="project" value="UniProtKB-KW"/>
</dbReference>
<keyword evidence="5" id="KW-0460">Magnesium</keyword>
<dbReference type="GO" id="GO:0015074">
    <property type="term" value="P:DNA integration"/>
    <property type="evidence" value="ECO:0007669"/>
    <property type="project" value="UniProtKB-KW"/>
</dbReference>
<keyword evidence="6" id="KW-0229">DNA integration</keyword>
<evidence type="ECO:0000256" key="6">
    <source>
        <dbReference type="ARBA" id="ARBA00022908"/>
    </source>
</evidence>
<evidence type="ECO:0000256" key="4">
    <source>
        <dbReference type="ARBA" id="ARBA00022801"/>
    </source>
</evidence>
<dbReference type="InterPro" id="IPR012337">
    <property type="entry name" value="RNaseH-like_sf"/>
</dbReference>
<dbReference type="GO" id="GO:0046872">
    <property type="term" value="F:metal ion binding"/>
    <property type="evidence" value="ECO:0007669"/>
    <property type="project" value="UniProtKB-KW"/>
</dbReference>
<evidence type="ECO:0000259" key="10">
    <source>
        <dbReference type="PROSITE" id="PS50994"/>
    </source>
</evidence>
<dbReference type="Gene3D" id="3.30.420.10">
    <property type="entry name" value="Ribonuclease H-like superfamily/Ribonuclease H"/>
    <property type="match status" value="1"/>
</dbReference>
<dbReference type="GO" id="GO:0003887">
    <property type="term" value="F:DNA-directed DNA polymerase activity"/>
    <property type="evidence" value="ECO:0007669"/>
    <property type="project" value="UniProtKB-KW"/>
</dbReference>
<dbReference type="InterPro" id="IPR039537">
    <property type="entry name" value="Retrotran_Ty1/copia-like"/>
</dbReference>
<dbReference type="PROSITE" id="PS50994">
    <property type="entry name" value="INTEGRASE"/>
    <property type="match status" value="1"/>
</dbReference>
<dbReference type="GO" id="GO:0003964">
    <property type="term" value="F:RNA-directed DNA polymerase activity"/>
    <property type="evidence" value="ECO:0007669"/>
    <property type="project" value="UniProtKB-KW"/>
</dbReference>
<keyword evidence="8" id="KW-0808">Transferase</keyword>
<dbReference type="GO" id="GO:0016787">
    <property type="term" value="F:hydrolase activity"/>
    <property type="evidence" value="ECO:0007669"/>
    <property type="project" value="UniProtKB-KW"/>
</dbReference>
<evidence type="ECO:0000256" key="2">
    <source>
        <dbReference type="ARBA" id="ARBA00022723"/>
    </source>
</evidence>
<evidence type="ECO:0000313" key="12">
    <source>
        <dbReference type="Proteomes" id="UP001162060"/>
    </source>
</evidence>
<dbReference type="PANTHER" id="PTHR42648">
    <property type="entry name" value="TRANSPOSASE, PUTATIVE-RELATED"/>
    <property type="match status" value="1"/>
</dbReference>
<keyword evidence="7" id="KW-0695">RNA-directed DNA polymerase</keyword>
<dbReference type="AlphaFoldDB" id="A0AAV1UXW4"/>
<dbReference type="GO" id="GO:0004519">
    <property type="term" value="F:endonuclease activity"/>
    <property type="evidence" value="ECO:0007669"/>
    <property type="project" value="UniProtKB-KW"/>
</dbReference>
<evidence type="ECO:0000256" key="8">
    <source>
        <dbReference type="ARBA" id="ARBA00022932"/>
    </source>
</evidence>
<keyword evidence="1" id="KW-0540">Nuclease</keyword>
<dbReference type="InterPro" id="IPR036397">
    <property type="entry name" value="RNaseH_sf"/>
</dbReference>
<reference evidence="11" key="1">
    <citation type="submission" date="2024-01" db="EMBL/GenBank/DDBJ databases">
        <authorList>
            <person name="Webb A."/>
        </authorList>
    </citation>
    <scope>NUCLEOTIDE SEQUENCE</scope>
    <source>
        <strain evidence="11">Pm1</strain>
    </source>
</reference>
<comment type="caution">
    <text evidence="11">The sequence shown here is derived from an EMBL/GenBank/DDBJ whole genome shotgun (WGS) entry which is preliminary data.</text>
</comment>
<evidence type="ECO:0000256" key="3">
    <source>
        <dbReference type="ARBA" id="ARBA00022759"/>
    </source>
</evidence>
<feature type="domain" description="Integrase catalytic" evidence="10">
    <location>
        <begin position="1"/>
        <end position="85"/>
    </location>
</feature>
<dbReference type="GO" id="GO:0003676">
    <property type="term" value="F:nucleic acid binding"/>
    <property type="evidence" value="ECO:0007669"/>
    <property type="project" value="InterPro"/>
</dbReference>
<keyword evidence="4" id="KW-0378">Hydrolase</keyword>
<keyword evidence="8" id="KW-0239">DNA-directed DNA polymerase</keyword>
<evidence type="ECO:0000256" key="7">
    <source>
        <dbReference type="ARBA" id="ARBA00022918"/>
    </source>
</evidence>
<dbReference type="Pfam" id="PF00665">
    <property type="entry name" value="rve"/>
    <property type="match status" value="1"/>
</dbReference>
<gene>
    <name evidence="11" type="ORF">PM001_LOCUS23218</name>
</gene>
<dbReference type="SUPFAM" id="SSF53098">
    <property type="entry name" value="Ribonuclease H-like"/>
    <property type="match status" value="1"/>
</dbReference>
<dbReference type="PANTHER" id="PTHR42648:SF11">
    <property type="entry name" value="TRANSPOSON TY4-P GAG-POL POLYPROTEIN"/>
    <property type="match status" value="1"/>
</dbReference>
<evidence type="ECO:0000313" key="11">
    <source>
        <dbReference type="EMBL" id="CAK7938068.1"/>
    </source>
</evidence>
<dbReference type="EMBL" id="CAKLBY020000229">
    <property type="protein sequence ID" value="CAK7938068.1"/>
    <property type="molecule type" value="Genomic_DNA"/>
</dbReference>
<evidence type="ECO:0000256" key="1">
    <source>
        <dbReference type="ARBA" id="ARBA00022722"/>
    </source>
</evidence>
<keyword evidence="3" id="KW-0255">Endonuclease</keyword>
<sequence length="85" mass="9786">MRALSKGGAKYVLTIVGDCSRYVAAYFMKNKSEVAGTLKEYQSLYENQWGKRMKCLRSDNGIEFVNNIVAEMCMRNRIMHQRSVP</sequence>
<accession>A0AAV1UXW4</accession>
<evidence type="ECO:0000256" key="9">
    <source>
        <dbReference type="ARBA" id="ARBA00023172"/>
    </source>
</evidence>
<evidence type="ECO:0000256" key="5">
    <source>
        <dbReference type="ARBA" id="ARBA00022842"/>
    </source>
</evidence>
<protein>
    <recommendedName>
        <fullName evidence="10">Integrase catalytic domain-containing protein</fullName>
    </recommendedName>
</protein>